<name>A0ABW9RSN3_9BACT</name>
<dbReference type="Pfam" id="PF12867">
    <property type="entry name" value="DinB_2"/>
    <property type="match status" value="1"/>
</dbReference>
<dbReference type="InterPro" id="IPR034660">
    <property type="entry name" value="DinB/YfiT-like"/>
</dbReference>
<dbReference type="SUPFAM" id="SSF109854">
    <property type="entry name" value="DinB/YfiT-like putative metalloenzymes"/>
    <property type="match status" value="1"/>
</dbReference>
<sequence length="183" mass="20741">MKNQLRISLLAAVVCLVAILTAFNFKEEEKTTSFVSMTLPMWKTGKMHTLEVADAMPEEKYTYKPSEVSKTFAEQMVHIGYTLTYFSKAMIKGEQVKYEEPSAEGLSKAEVRAIVEKGYADMEAAIKALKEDDLKVELPFGPDTKMTRAQAIIFANDHCTNHRAKANLYIRMNNIEPPSYKFI</sequence>
<dbReference type="Proteomes" id="UP000798808">
    <property type="component" value="Unassembled WGS sequence"/>
</dbReference>
<dbReference type="Gene3D" id="1.20.120.450">
    <property type="entry name" value="dinb family like domain"/>
    <property type="match status" value="1"/>
</dbReference>
<comment type="caution">
    <text evidence="2">The sequence shown here is derived from an EMBL/GenBank/DDBJ whole genome shotgun (WGS) entry which is preliminary data.</text>
</comment>
<evidence type="ECO:0000259" key="1">
    <source>
        <dbReference type="Pfam" id="PF12867"/>
    </source>
</evidence>
<feature type="domain" description="DinB-like" evidence="1">
    <location>
        <begin position="47"/>
        <end position="164"/>
    </location>
</feature>
<evidence type="ECO:0000313" key="3">
    <source>
        <dbReference type="Proteomes" id="UP000798808"/>
    </source>
</evidence>
<keyword evidence="3" id="KW-1185">Reference proteome</keyword>
<gene>
    <name evidence="2" type="ORF">E1163_17955</name>
</gene>
<proteinExistence type="predicted"/>
<evidence type="ECO:0000313" key="2">
    <source>
        <dbReference type="EMBL" id="MTI26845.1"/>
    </source>
</evidence>
<dbReference type="RefSeq" id="WP_155173854.1">
    <property type="nucleotide sequence ID" value="NZ_BAAAFL010000012.1"/>
</dbReference>
<organism evidence="2 3">
    <name type="scientific">Fulvivirga kasyanovii</name>
    <dbReference type="NCBI Taxonomy" id="396812"/>
    <lineage>
        <taxon>Bacteria</taxon>
        <taxon>Pseudomonadati</taxon>
        <taxon>Bacteroidota</taxon>
        <taxon>Cytophagia</taxon>
        <taxon>Cytophagales</taxon>
        <taxon>Fulvivirgaceae</taxon>
        <taxon>Fulvivirga</taxon>
    </lineage>
</organism>
<dbReference type="EMBL" id="SMLW01000601">
    <property type="protein sequence ID" value="MTI26845.1"/>
    <property type="molecule type" value="Genomic_DNA"/>
</dbReference>
<reference evidence="2 3" key="1">
    <citation type="submission" date="2019-02" db="EMBL/GenBank/DDBJ databases">
        <authorList>
            <person name="Goldberg S.R."/>
            <person name="Haltli B.A."/>
            <person name="Correa H."/>
            <person name="Russell K.G."/>
        </authorList>
    </citation>
    <scope>NUCLEOTIDE SEQUENCE [LARGE SCALE GENOMIC DNA]</scope>
    <source>
        <strain evidence="2 3">JCM 16186</strain>
    </source>
</reference>
<accession>A0ABW9RSN3</accession>
<protein>
    <submittedName>
        <fullName evidence="2">DinB family protein</fullName>
    </submittedName>
</protein>
<dbReference type="InterPro" id="IPR024775">
    <property type="entry name" value="DinB-like"/>
</dbReference>